<evidence type="ECO:0000256" key="1">
    <source>
        <dbReference type="SAM" id="Phobius"/>
    </source>
</evidence>
<organism evidence="7 10">
    <name type="scientific">Bacteroides ovatus</name>
    <dbReference type="NCBI Taxonomy" id="28116"/>
    <lineage>
        <taxon>Bacteria</taxon>
        <taxon>Pseudomonadati</taxon>
        <taxon>Bacteroidota</taxon>
        <taxon>Bacteroidia</taxon>
        <taxon>Bacteroidales</taxon>
        <taxon>Bacteroidaceae</taxon>
        <taxon>Bacteroides</taxon>
    </lineage>
</organism>
<protein>
    <submittedName>
        <fullName evidence="7">Uncharacterized protein</fullName>
    </submittedName>
</protein>
<dbReference type="EMBL" id="CP041395">
    <property type="protein sequence ID" value="QDM10895.1"/>
    <property type="molecule type" value="Genomic_DNA"/>
</dbReference>
<evidence type="ECO:0000313" key="12">
    <source>
        <dbReference type="Proteomes" id="UP000286031"/>
    </source>
</evidence>
<evidence type="ECO:0000313" key="9">
    <source>
        <dbReference type="EMBL" id="RHH44371.1"/>
    </source>
</evidence>
<evidence type="ECO:0000313" key="7">
    <source>
        <dbReference type="EMBL" id="RGS83663.1"/>
    </source>
</evidence>
<reference evidence="10 11" key="3">
    <citation type="submission" date="2018-08" db="EMBL/GenBank/DDBJ databases">
        <title>A genome reference for cultivated species of the human gut microbiota.</title>
        <authorList>
            <person name="Zou Y."/>
            <person name="Xue W."/>
            <person name="Luo G."/>
        </authorList>
    </citation>
    <scope>NUCLEOTIDE SEQUENCE [LARGE SCALE GENOMIC DNA]</scope>
    <source>
        <strain evidence="8 12">AF04-46</strain>
        <strain evidence="7 10">AF20-9LB</strain>
        <strain evidence="9 11">AM17-48</strain>
    </source>
</reference>
<dbReference type="EMBL" id="QRVZ01000008">
    <property type="protein sequence ID" value="RGS83663.1"/>
    <property type="molecule type" value="Genomic_DNA"/>
</dbReference>
<reference evidence="6" key="5">
    <citation type="submission" date="2019-07" db="EMBL/GenBank/DDBJ databases">
        <authorList>
            <person name="Ross B.D."/>
            <person name="Verster A.J."/>
            <person name="Radey M.C."/>
            <person name="Schmidtke D.T."/>
            <person name="Pope C.E."/>
            <person name="Hoffman L.R."/>
            <person name="Hajjar A."/>
            <person name="Peterson S.B."/>
            <person name="Borenstein E."/>
            <person name="Mougous J.D."/>
        </authorList>
    </citation>
    <scope>NUCLEOTIDE SEQUENCE</scope>
    <source>
        <strain evidence="6">3725 D1 iv</strain>
    </source>
</reference>
<dbReference type="EMBL" id="QSBI01000001">
    <property type="protein sequence ID" value="RGX13447.1"/>
    <property type="molecule type" value="Genomic_DNA"/>
</dbReference>
<dbReference type="AlphaFoldDB" id="A0A1Y4PTA7"/>
<reference evidence="14 15" key="4">
    <citation type="journal article" date="2019" name="Nat. Med.">
        <title>A library of human gut bacterial isolates paired with longitudinal multiomics data enables mechanistic microbiome research.</title>
        <authorList>
            <person name="Poyet M."/>
            <person name="Groussin M."/>
            <person name="Gibbons S.M."/>
            <person name="Avila-Pacheco J."/>
            <person name="Jiang X."/>
            <person name="Kearney S.M."/>
            <person name="Perrotta A.R."/>
            <person name="Berdy B."/>
            <person name="Zhao S."/>
            <person name="Lieberman T.D."/>
            <person name="Swanson P.K."/>
            <person name="Smith M."/>
            <person name="Roesemann S."/>
            <person name="Alexander J.E."/>
            <person name="Rich S.A."/>
            <person name="Livny J."/>
            <person name="Vlamakis H."/>
            <person name="Clish C."/>
            <person name="Bullock K."/>
            <person name="Deik A."/>
            <person name="Scott J."/>
            <person name="Pierce K.A."/>
            <person name="Xavier R.J."/>
            <person name="Alm E.J."/>
        </authorList>
    </citation>
    <scope>NUCLEOTIDE SEQUENCE [LARGE SCALE GENOMIC DNA]</scope>
    <source>
        <strain evidence="4 14">BIOML-A15</strain>
        <strain evidence="2 15">BIOML-A183</strain>
        <strain evidence="3 16">BIOML-A41</strain>
    </source>
</reference>
<dbReference type="EMBL" id="VWGP01000012">
    <property type="protein sequence ID" value="KAA4533683.1"/>
    <property type="molecule type" value="Genomic_DNA"/>
</dbReference>
<dbReference type="RefSeq" id="WP_004298238.1">
    <property type="nucleotide sequence ID" value="NZ_BAABYJ010000004.1"/>
</dbReference>
<evidence type="ECO:0000313" key="13">
    <source>
        <dbReference type="Proteomes" id="UP000318823"/>
    </source>
</evidence>
<keyword evidence="1" id="KW-0812">Transmembrane</keyword>
<evidence type="ECO:0000313" key="3">
    <source>
        <dbReference type="EMBL" id="KAA4533683.1"/>
    </source>
</evidence>
<keyword evidence="1" id="KW-1133">Transmembrane helix</keyword>
<dbReference type="EMBL" id="VWFP01000008">
    <property type="protein sequence ID" value="KAA4627710.1"/>
    <property type="molecule type" value="Genomic_DNA"/>
</dbReference>
<gene>
    <name evidence="9" type="ORF">DW206_15250</name>
    <name evidence="8" type="ORF">DWV35_01405</name>
    <name evidence="7" type="ORF">DWX70_12085</name>
    <name evidence="6" type="ORF">DYI28_20545</name>
    <name evidence="3" type="ORF">F3B85_16475</name>
    <name evidence="4" type="ORF">F3B90_09550</name>
    <name evidence="2" type="ORF">F3F51_08805</name>
    <name evidence="5" type="ORF">PQ628_07455</name>
</gene>
<sequence>MKMKTTAPNPLFAKIRLFLIVLTSCVIATCIFLIIIHPEVWMIPACGIIIALCILLYQVYCIRKNRKRI</sequence>
<evidence type="ECO:0000313" key="2">
    <source>
        <dbReference type="EMBL" id="KAA3805910.1"/>
    </source>
</evidence>
<dbReference type="KEGG" id="boa:Bovatus_03556"/>
<dbReference type="Proteomes" id="UP000478493">
    <property type="component" value="Unassembled WGS sequence"/>
</dbReference>
<reference evidence="6" key="2">
    <citation type="journal article" date="2018" name="Nature">
        <title>Human gut bacteria contain acquired interbacterial defence systems.</title>
        <authorList>
            <person name="Ross B.D."/>
            <person name="Verster A.J."/>
            <person name="Radey M.C."/>
            <person name="Schmidtke D.T."/>
            <person name="Pope C.E."/>
            <person name="Hoffman L.R."/>
            <person name="Hajjar A."/>
            <person name="Peterson S.B."/>
            <person name="Borenstein E."/>
            <person name="Mougous J."/>
        </authorList>
    </citation>
    <scope>NUCLEOTIDE SEQUENCE</scope>
    <source>
        <strain evidence="6">3725 D1 iv</strain>
    </source>
</reference>
<reference evidence="13" key="1">
    <citation type="journal article" date="2018" name="J. Anim. Genet.">
        <title>Acquired interbacterial defense systems protect against interspecies antagonism in the human gut microbiome.</title>
        <authorList>
            <person name="Ross B.D."/>
            <person name="Verster A.J."/>
            <person name="Radey M.C."/>
            <person name="Schmidtke D.T."/>
            <person name="Pope C.E."/>
            <person name="Hoffman L.R."/>
            <person name="Hajjar A."/>
            <person name="Peterson S.B."/>
            <person name="Borenstein E."/>
            <person name="Mougous J."/>
        </authorList>
    </citation>
    <scope>NUCLEOTIDE SEQUENCE [LARGE SCALE GENOMIC DNA]</scope>
    <source>
        <strain evidence="13">3725 D1 iv</strain>
    </source>
</reference>
<keyword evidence="1" id="KW-0472">Membrane</keyword>
<dbReference type="Proteomes" id="UP001215078">
    <property type="component" value="Unassembled WGS sequence"/>
</dbReference>
<dbReference type="Proteomes" id="UP000424805">
    <property type="component" value="Unassembled WGS sequence"/>
</dbReference>
<evidence type="ECO:0000313" key="5">
    <source>
        <dbReference type="EMBL" id="MDC7958045.1"/>
    </source>
</evidence>
<evidence type="ECO:0000313" key="16">
    <source>
        <dbReference type="Proteomes" id="UP000478493"/>
    </source>
</evidence>
<accession>A0A1Y4PTA7</accession>
<feature type="transmembrane region" description="Helical" evidence="1">
    <location>
        <begin position="12"/>
        <end position="35"/>
    </location>
</feature>
<dbReference type="Proteomes" id="UP000283329">
    <property type="component" value="Unassembled WGS sequence"/>
</dbReference>
<evidence type="ECO:0000313" key="6">
    <source>
        <dbReference type="EMBL" id="QDM10895.1"/>
    </source>
</evidence>
<evidence type="ECO:0000313" key="11">
    <source>
        <dbReference type="Proteomes" id="UP000283329"/>
    </source>
</evidence>
<evidence type="ECO:0000313" key="8">
    <source>
        <dbReference type="EMBL" id="RGX13447.1"/>
    </source>
</evidence>
<dbReference type="Proteomes" id="UP000318823">
    <property type="component" value="Chromosome"/>
</dbReference>
<dbReference type="EMBL" id="VWLX01000006">
    <property type="protein sequence ID" value="KAA3805910.1"/>
    <property type="molecule type" value="Genomic_DNA"/>
</dbReference>
<name>A0A1Y4PTA7_BACOV</name>
<evidence type="ECO:0000313" key="10">
    <source>
        <dbReference type="Proteomes" id="UP000266492"/>
    </source>
</evidence>
<evidence type="ECO:0000313" key="4">
    <source>
        <dbReference type="EMBL" id="KAA4627710.1"/>
    </source>
</evidence>
<proteinExistence type="predicted"/>
<evidence type="ECO:0000313" key="15">
    <source>
        <dbReference type="Proteomes" id="UP000460135"/>
    </source>
</evidence>
<dbReference type="GeneID" id="29455810"/>
<dbReference type="Proteomes" id="UP000460135">
    <property type="component" value="Unassembled WGS sequence"/>
</dbReference>
<feature type="transmembrane region" description="Helical" evidence="1">
    <location>
        <begin position="41"/>
        <end position="60"/>
    </location>
</feature>
<dbReference type="Proteomes" id="UP000266492">
    <property type="component" value="Unassembled WGS sequence"/>
</dbReference>
<dbReference type="EMBL" id="JAQQPO010000007">
    <property type="protein sequence ID" value="MDC7958045.1"/>
    <property type="molecule type" value="Genomic_DNA"/>
</dbReference>
<dbReference type="Proteomes" id="UP000286031">
    <property type="component" value="Unassembled WGS sequence"/>
</dbReference>
<dbReference type="EMBL" id="QRJR01000013">
    <property type="protein sequence ID" value="RHH44371.1"/>
    <property type="molecule type" value="Genomic_DNA"/>
</dbReference>
<evidence type="ECO:0000313" key="14">
    <source>
        <dbReference type="Proteomes" id="UP000424805"/>
    </source>
</evidence>
<reference evidence="5" key="6">
    <citation type="submission" date="2022-10" db="EMBL/GenBank/DDBJ databases">
        <title>Human gut microbiome strain richness.</title>
        <authorList>
            <person name="Chen-Liaw A."/>
        </authorList>
    </citation>
    <scope>NUCLEOTIDE SEQUENCE</scope>
    <source>
        <strain evidence="5">RTP21484st1_H8_RTP21484_190118</strain>
    </source>
</reference>